<accession>A0A9P0C4H4</accession>
<gene>
    <name evidence="3" type="ORF">CINC_LOCUS11569</name>
</gene>
<feature type="domain" description="Spaetzle" evidence="2">
    <location>
        <begin position="98"/>
        <end position="184"/>
    </location>
</feature>
<name>A0A9P0C4H4_CHRIL</name>
<keyword evidence="4" id="KW-1185">Reference proteome</keyword>
<dbReference type="OrthoDB" id="7441557at2759"/>
<dbReference type="Gene3D" id="2.10.90.10">
    <property type="entry name" value="Cystine-knot cytokines"/>
    <property type="match status" value="1"/>
</dbReference>
<evidence type="ECO:0000313" key="3">
    <source>
        <dbReference type="EMBL" id="CAH0605602.1"/>
    </source>
</evidence>
<feature type="signal peptide" evidence="1">
    <location>
        <begin position="1"/>
        <end position="19"/>
    </location>
</feature>
<evidence type="ECO:0000256" key="1">
    <source>
        <dbReference type="SAM" id="SignalP"/>
    </source>
</evidence>
<keyword evidence="1" id="KW-0732">Signal</keyword>
<sequence length="188" mass="21354">MAKFALISALALFVALSAAVPRRKLSVKIPKECKNSQFCTIRPEGYDKIERMINSLLLPDMIDNMEHRNGPTIIERPETVADNCPSIKRTESYYFVRNKNDTNVDIIVQTSRLRQSLEVVKCETGKIRGGKDQQCFQSLGLNSFNMKFNCEETIATRSLLVYDPVVNKLKEKSYPISVCCSCKITSKY</sequence>
<proteinExistence type="predicted"/>
<feature type="chain" id="PRO_5040316050" description="Spaetzle domain-containing protein" evidence="1">
    <location>
        <begin position="20"/>
        <end position="188"/>
    </location>
</feature>
<dbReference type="InterPro" id="IPR029034">
    <property type="entry name" value="Cystine-knot_cytokine"/>
</dbReference>
<dbReference type="Proteomes" id="UP001154114">
    <property type="component" value="Chromosome 6"/>
</dbReference>
<evidence type="ECO:0000259" key="2">
    <source>
        <dbReference type="Pfam" id="PF16077"/>
    </source>
</evidence>
<evidence type="ECO:0000313" key="4">
    <source>
        <dbReference type="Proteomes" id="UP001154114"/>
    </source>
</evidence>
<dbReference type="InterPro" id="IPR032104">
    <property type="entry name" value="Spaetzle"/>
</dbReference>
<dbReference type="SUPFAM" id="SSF57501">
    <property type="entry name" value="Cystine-knot cytokines"/>
    <property type="match status" value="1"/>
</dbReference>
<dbReference type="AlphaFoldDB" id="A0A9P0C4H4"/>
<organism evidence="3 4">
    <name type="scientific">Chrysodeixis includens</name>
    <name type="common">Soybean looper</name>
    <name type="synonym">Pseudoplusia includens</name>
    <dbReference type="NCBI Taxonomy" id="689277"/>
    <lineage>
        <taxon>Eukaryota</taxon>
        <taxon>Metazoa</taxon>
        <taxon>Ecdysozoa</taxon>
        <taxon>Arthropoda</taxon>
        <taxon>Hexapoda</taxon>
        <taxon>Insecta</taxon>
        <taxon>Pterygota</taxon>
        <taxon>Neoptera</taxon>
        <taxon>Endopterygota</taxon>
        <taxon>Lepidoptera</taxon>
        <taxon>Glossata</taxon>
        <taxon>Ditrysia</taxon>
        <taxon>Noctuoidea</taxon>
        <taxon>Noctuidae</taxon>
        <taxon>Plusiinae</taxon>
        <taxon>Chrysodeixis</taxon>
    </lineage>
</organism>
<dbReference type="EMBL" id="LR824009">
    <property type="protein sequence ID" value="CAH0605602.1"/>
    <property type="molecule type" value="Genomic_DNA"/>
</dbReference>
<protein>
    <recommendedName>
        <fullName evidence="2">Spaetzle domain-containing protein</fullName>
    </recommendedName>
</protein>
<reference evidence="3" key="1">
    <citation type="submission" date="2021-12" db="EMBL/GenBank/DDBJ databases">
        <authorList>
            <person name="King R."/>
        </authorList>
    </citation>
    <scope>NUCLEOTIDE SEQUENCE</scope>
</reference>
<dbReference type="Pfam" id="PF16077">
    <property type="entry name" value="Spaetzle"/>
    <property type="match status" value="1"/>
</dbReference>